<dbReference type="Gene3D" id="3.30.310.50">
    <property type="entry name" value="Alpha-D-phosphohexomutase, C-terminal domain"/>
    <property type="match status" value="1"/>
</dbReference>
<sequence length="450" mass="48861">MSEKILKKQLFGTNGVRGVIGKDMTPQLVMNIGLALGTIRKGKIAVGMDTRTSGPSLKSAVKAGILATGCDVVDLGILPTPALQYIVKNHFDAGAMITASHNPPEYNGVKVIDSDGTEMDDEETIKLETVLFSEKFDIKSWEEAGNEECIPEMINEYIEAVANSFPKINHDITIAVDPGSGPACLTTPPILTKLGCRVHTINGRPDGTFPGRLPEPSPEGLKGLSELVISTGAAFGVAHDGDADRAVFVDDTGEYLEENEEFALMQKYLCSNDSEGVIVTPVSTSKIVETIAESTNCRIVYTKVGSIYVARKMLELSGNGENVLFGGEGNGGLIFPRHQHCRDGGMSAAAMVALLSKEGKKLSELRKELPPRHMLRDKIFTENPDKVTELVSNAFTTEKLDLTDGIRINRKDSWALLRPSGTEPFMRLFVEAKTKDEAEEFKAIIFKSIQ</sequence>
<protein>
    <submittedName>
        <fullName evidence="11">Phosphoglucosamine mutase</fullName>
        <ecNumber evidence="11">5.4.2.10</ecNumber>
    </submittedName>
</protein>
<dbReference type="AlphaFoldDB" id="A0AA97FAV8"/>
<comment type="similarity">
    <text evidence="2">Belongs to the phosphohexose mutase family.</text>
</comment>
<dbReference type="PANTHER" id="PTHR43771:SF1">
    <property type="entry name" value="PHOSPHOMANNOMUTASE"/>
    <property type="match status" value="1"/>
</dbReference>
<feature type="domain" description="Alpha-D-phosphohexomutase alpha/beta/alpha" evidence="10">
    <location>
        <begin position="259"/>
        <end position="372"/>
    </location>
</feature>
<evidence type="ECO:0000259" key="8">
    <source>
        <dbReference type="Pfam" id="PF02878"/>
    </source>
</evidence>
<dbReference type="InterPro" id="IPR016055">
    <property type="entry name" value="A-D-PHexomutase_a/b/a-I/II/III"/>
</dbReference>
<dbReference type="SUPFAM" id="SSF53738">
    <property type="entry name" value="Phosphoglucomutase, first 3 domains"/>
    <property type="match status" value="3"/>
</dbReference>
<dbReference type="InterPro" id="IPR005844">
    <property type="entry name" value="A-D-PHexomutase_a/b/a-I"/>
</dbReference>
<evidence type="ECO:0000313" key="12">
    <source>
        <dbReference type="Proteomes" id="UP001301797"/>
    </source>
</evidence>
<organism evidence="11 12">
    <name type="scientific">Methanochimaera problematica</name>
    <dbReference type="NCBI Taxonomy" id="2609417"/>
    <lineage>
        <taxon>Archaea</taxon>
        <taxon>Methanobacteriati</taxon>
        <taxon>Methanobacteriota</taxon>
        <taxon>Stenosarchaea group</taxon>
        <taxon>Methanomicrobia</taxon>
        <taxon>Methanomicrobiales</taxon>
        <taxon>Methanomicrobiaceae</taxon>
        <taxon>Methanochimaera</taxon>
    </lineage>
</organism>
<keyword evidence="5" id="KW-0460">Magnesium</keyword>
<evidence type="ECO:0000256" key="4">
    <source>
        <dbReference type="ARBA" id="ARBA00022723"/>
    </source>
</evidence>
<dbReference type="CDD" id="cd03087">
    <property type="entry name" value="PGM_like1"/>
    <property type="match status" value="1"/>
</dbReference>
<keyword evidence="4" id="KW-0479">Metal-binding</keyword>
<dbReference type="InterPro" id="IPR005841">
    <property type="entry name" value="Alpha-D-phosphohexomutase_SF"/>
</dbReference>
<evidence type="ECO:0000256" key="5">
    <source>
        <dbReference type="ARBA" id="ARBA00022842"/>
    </source>
</evidence>
<dbReference type="RefSeq" id="WP_317137316.1">
    <property type="nucleotide sequence ID" value="NZ_CP043875.1"/>
</dbReference>
<dbReference type="SUPFAM" id="SSF55957">
    <property type="entry name" value="Phosphoglucomutase, C-terminal domain"/>
    <property type="match status" value="1"/>
</dbReference>
<evidence type="ECO:0000259" key="10">
    <source>
        <dbReference type="Pfam" id="PF02880"/>
    </source>
</evidence>
<dbReference type="GO" id="GO:0005975">
    <property type="term" value="P:carbohydrate metabolic process"/>
    <property type="evidence" value="ECO:0007669"/>
    <property type="project" value="InterPro"/>
</dbReference>
<feature type="domain" description="Alpha-D-phosphohexomutase alpha/beta/alpha" evidence="8">
    <location>
        <begin position="8"/>
        <end position="136"/>
    </location>
</feature>
<reference evidence="11 12" key="1">
    <citation type="submission" date="2019-09" db="EMBL/GenBank/DDBJ databases">
        <title>The complete genome of Methanoplanus sp. FWC-SCC4.</title>
        <authorList>
            <person name="Chen S.-C."/>
            <person name="Zhou Y.-Z."/>
            <person name="Lai M.-C."/>
        </authorList>
    </citation>
    <scope>NUCLEOTIDE SEQUENCE [LARGE SCALE GENOMIC DNA]</scope>
    <source>
        <strain evidence="11 12">FWC-SCC4</strain>
    </source>
</reference>
<dbReference type="GO" id="GO:0008966">
    <property type="term" value="F:phosphoglucosamine mutase activity"/>
    <property type="evidence" value="ECO:0007669"/>
    <property type="project" value="UniProtKB-EC"/>
</dbReference>
<dbReference type="Pfam" id="PF00408">
    <property type="entry name" value="PGM_PMM_IV"/>
    <property type="match status" value="1"/>
</dbReference>
<dbReference type="NCBIfam" id="TIGR03990">
    <property type="entry name" value="Arch_GlmM"/>
    <property type="match status" value="1"/>
</dbReference>
<dbReference type="InterPro" id="IPR036900">
    <property type="entry name" value="A-D-PHexomutase_C_sf"/>
</dbReference>
<dbReference type="Pfam" id="PF02878">
    <property type="entry name" value="PGM_PMM_I"/>
    <property type="match status" value="1"/>
</dbReference>
<dbReference type="PANTHER" id="PTHR43771">
    <property type="entry name" value="PHOSPHOMANNOMUTASE"/>
    <property type="match status" value="1"/>
</dbReference>
<comment type="cofactor">
    <cofactor evidence="1">
        <name>Mg(2+)</name>
        <dbReference type="ChEBI" id="CHEBI:18420"/>
    </cofactor>
</comment>
<dbReference type="Pfam" id="PF02880">
    <property type="entry name" value="PGM_PMM_III"/>
    <property type="match status" value="1"/>
</dbReference>
<feature type="domain" description="Alpha-D-phosphohexomutase C-terminal" evidence="7">
    <location>
        <begin position="402"/>
        <end position="446"/>
    </location>
</feature>
<dbReference type="KEGG" id="mefw:F1737_03065"/>
<evidence type="ECO:0000256" key="2">
    <source>
        <dbReference type="ARBA" id="ARBA00010231"/>
    </source>
</evidence>
<dbReference type="InterPro" id="IPR005843">
    <property type="entry name" value="A-D-PHexomutase_C"/>
</dbReference>
<evidence type="ECO:0000256" key="6">
    <source>
        <dbReference type="ARBA" id="ARBA00023235"/>
    </source>
</evidence>
<evidence type="ECO:0000256" key="1">
    <source>
        <dbReference type="ARBA" id="ARBA00001946"/>
    </source>
</evidence>
<evidence type="ECO:0000259" key="9">
    <source>
        <dbReference type="Pfam" id="PF02879"/>
    </source>
</evidence>
<evidence type="ECO:0000256" key="3">
    <source>
        <dbReference type="ARBA" id="ARBA00022553"/>
    </source>
</evidence>
<dbReference type="Gene3D" id="3.40.120.10">
    <property type="entry name" value="Alpha-D-Glucose-1,6-Bisphosphate, subunit A, domain 3"/>
    <property type="match status" value="3"/>
</dbReference>
<dbReference type="Pfam" id="PF02879">
    <property type="entry name" value="PGM_PMM_II"/>
    <property type="match status" value="1"/>
</dbReference>
<dbReference type="InterPro" id="IPR024086">
    <property type="entry name" value="GlmM_arc-type"/>
</dbReference>
<gene>
    <name evidence="11" type="primary">glmM</name>
    <name evidence="11" type="ORF">F1737_03065</name>
</gene>
<feature type="domain" description="Alpha-D-phosphohexomutase alpha/beta/alpha" evidence="9">
    <location>
        <begin position="156"/>
        <end position="253"/>
    </location>
</feature>
<evidence type="ECO:0000313" key="11">
    <source>
        <dbReference type="EMBL" id="WOF15742.1"/>
    </source>
</evidence>
<dbReference type="GeneID" id="85229116"/>
<dbReference type="FunFam" id="3.40.120.10:FF:000001">
    <property type="entry name" value="Phosphoglucosamine mutase"/>
    <property type="match status" value="1"/>
</dbReference>
<proteinExistence type="inferred from homology"/>
<dbReference type="InterPro" id="IPR005846">
    <property type="entry name" value="A-D-PHexomutase_a/b/a-III"/>
</dbReference>
<keyword evidence="12" id="KW-1185">Reference proteome</keyword>
<accession>A0AA97FAV8</accession>
<dbReference type="Proteomes" id="UP001301797">
    <property type="component" value="Chromosome"/>
</dbReference>
<dbReference type="InterPro" id="IPR005845">
    <property type="entry name" value="A-D-PHexomutase_a/b/a-II"/>
</dbReference>
<dbReference type="PRINTS" id="PR00509">
    <property type="entry name" value="PGMPMM"/>
</dbReference>
<keyword evidence="3" id="KW-0597">Phosphoprotein</keyword>
<dbReference type="EMBL" id="CP043875">
    <property type="protein sequence ID" value="WOF15742.1"/>
    <property type="molecule type" value="Genomic_DNA"/>
</dbReference>
<evidence type="ECO:0000259" key="7">
    <source>
        <dbReference type="Pfam" id="PF00408"/>
    </source>
</evidence>
<dbReference type="GO" id="GO:0046872">
    <property type="term" value="F:metal ion binding"/>
    <property type="evidence" value="ECO:0007669"/>
    <property type="project" value="UniProtKB-KW"/>
</dbReference>
<name>A0AA97FAV8_9EURY</name>
<keyword evidence="6 11" id="KW-0413">Isomerase</keyword>
<dbReference type="EC" id="5.4.2.10" evidence="11"/>